<keyword evidence="5" id="KW-0482">Metalloprotease</keyword>
<evidence type="ECO:0000256" key="9">
    <source>
        <dbReference type="SAM" id="MobiDB-lite"/>
    </source>
</evidence>
<keyword evidence="7" id="KW-0325">Glycoprotein</keyword>
<comment type="caution">
    <text evidence="8">Lacks conserved residue(s) required for the propagation of feature annotation.</text>
</comment>
<keyword evidence="13" id="KW-1185">Reference proteome</keyword>
<feature type="region of interest" description="Disordered" evidence="9">
    <location>
        <begin position="217"/>
        <end position="316"/>
    </location>
</feature>
<dbReference type="AlphaFoldDB" id="A0AAE0XW77"/>
<comment type="caution">
    <text evidence="12">The sequence shown here is derived from an EMBL/GenBank/DDBJ whole genome shotgun (WGS) entry which is preliminary data.</text>
</comment>
<evidence type="ECO:0000256" key="6">
    <source>
        <dbReference type="ARBA" id="ARBA00023157"/>
    </source>
</evidence>
<evidence type="ECO:0000259" key="11">
    <source>
        <dbReference type="PROSITE" id="PS50215"/>
    </source>
</evidence>
<evidence type="ECO:0000256" key="5">
    <source>
        <dbReference type="ARBA" id="ARBA00023049"/>
    </source>
</evidence>
<dbReference type="GO" id="GO:0004222">
    <property type="term" value="F:metalloendopeptidase activity"/>
    <property type="evidence" value="ECO:0007669"/>
    <property type="project" value="InterPro"/>
</dbReference>
<keyword evidence="4 8" id="KW-0862">Zinc</keyword>
<feature type="domain" description="Peptidase M12B" evidence="11">
    <location>
        <begin position="331"/>
        <end position="555"/>
    </location>
</feature>
<dbReference type="Proteomes" id="UP001283361">
    <property type="component" value="Unassembled WGS sequence"/>
</dbReference>
<dbReference type="PANTHER" id="PTHR11905">
    <property type="entry name" value="ADAM A DISINTEGRIN AND METALLOPROTEASE DOMAIN"/>
    <property type="match status" value="1"/>
</dbReference>
<feature type="compositionally biased region" description="Basic and acidic residues" evidence="9">
    <location>
        <begin position="268"/>
        <end position="278"/>
    </location>
</feature>
<evidence type="ECO:0000256" key="3">
    <source>
        <dbReference type="ARBA" id="ARBA00022801"/>
    </source>
</evidence>
<dbReference type="InterPro" id="IPR041645">
    <property type="entry name" value="ADAMTS_CR_2"/>
</dbReference>
<protein>
    <recommendedName>
        <fullName evidence="11">Peptidase M12B domain-containing protein</fullName>
    </recommendedName>
</protein>
<evidence type="ECO:0000256" key="2">
    <source>
        <dbReference type="ARBA" id="ARBA00022723"/>
    </source>
</evidence>
<keyword evidence="3" id="KW-0378">Hydrolase</keyword>
<dbReference type="Pfam" id="PF17771">
    <property type="entry name" value="ADAMTS_CR_2"/>
    <property type="match status" value="1"/>
</dbReference>
<feature type="binding site" evidence="8">
    <location>
        <position position="504"/>
    </location>
    <ligand>
        <name>Zn(2+)</name>
        <dbReference type="ChEBI" id="CHEBI:29105"/>
        <note>catalytic</note>
    </ligand>
</feature>
<dbReference type="Gene3D" id="3.40.390.10">
    <property type="entry name" value="Collagenase (Catalytic Domain)"/>
    <property type="match status" value="1"/>
</dbReference>
<evidence type="ECO:0000256" key="10">
    <source>
        <dbReference type="SAM" id="SignalP"/>
    </source>
</evidence>
<feature type="signal peptide" evidence="10">
    <location>
        <begin position="1"/>
        <end position="22"/>
    </location>
</feature>
<feature type="compositionally biased region" description="Polar residues" evidence="9">
    <location>
        <begin position="222"/>
        <end position="240"/>
    </location>
</feature>
<evidence type="ECO:0000313" key="13">
    <source>
        <dbReference type="Proteomes" id="UP001283361"/>
    </source>
</evidence>
<dbReference type="PANTHER" id="PTHR11905:SF159">
    <property type="entry name" value="ADAM METALLOPROTEASE"/>
    <property type="match status" value="1"/>
</dbReference>
<dbReference type="Gene3D" id="3.40.1620.60">
    <property type="match status" value="1"/>
</dbReference>
<feature type="binding site" evidence="8">
    <location>
        <position position="494"/>
    </location>
    <ligand>
        <name>Zn(2+)</name>
        <dbReference type="ChEBI" id="CHEBI:29105"/>
        <note>catalytic</note>
    </ligand>
</feature>
<evidence type="ECO:0000256" key="1">
    <source>
        <dbReference type="ARBA" id="ARBA00022670"/>
    </source>
</evidence>
<feature type="chain" id="PRO_5042102373" description="Peptidase M12B domain-containing protein" evidence="10">
    <location>
        <begin position="23"/>
        <end position="709"/>
    </location>
</feature>
<keyword evidence="10" id="KW-0732">Signal</keyword>
<dbReference type="SUPFAM" id="SSF55486">
    <property type="entry name" value="Metalloproteases ('zincins'), catalytic domain"/>
    <property type="match status" value="1"/>
</dbReference>
<keyword evidence="2 8" id="KW-0479">Metal-binding</keyword>
<feature type="compositionally biased region" description="Polar residues" evidence="9">
    <location>
        <begin position="291"/>
        <end position="300"/>
    </location>
</feature>
<keyword evidence="1" id="KW-0645">Protease</keyword>
<evidence type="ECO:0000256" key="8">
    <source>
        <dbReference type="PROSITE-ProRule" id="PRU00276"/>
    </source>
</evidence>
<dbReference type="GO" id="GO:0006509">
    <property type="term" value="P:membrane protein ectodomain proteolysis"/>
    <property type="evidence" value="ECO:0007669"/>
    <property type="project" value="TreeGrafter"/>
</dbReference>
<dbReference type="PROSITE" id="PS50215">
    <property type="entry name" value="ADAM_MEPRO"/>
    <property type="match status" value="1"/>
</dbReference>
<accession>A0AAE0XW77</accession>
<dbReference type="InterPro" id="IPR001590">
    <property type="entry name" value="Peptidase_M12B"/>
</dbReference>
<feature type="active site" evidence="8">
    <location>
        <position position="495"/>
    </location>
</feature>
<dbReference type="GO" id="GO:0046872">
    <property type="term" value="F:metal ion binding"/>
    <property type="evidence" value="ECO:0007669"/>
    <property type="project" value="UniProtKB-KW"/>
</dbReference>
<keyword evidence="6" id="KW-1015">Disulfide bond</keyword>
<gene>
    <name evidence="12" type="ORF">RRG08_009453</name>
</gene>
<sequence>MKELMPTLWFLVPLIYHRTGTAFEIFDVDKIGQNAELVSIDVNQPETTSYRDLTVLPEDIFATFICRGKQMRLDLKHYRDSAPGIPISGTSKVEFHMGDGIPVYTRRRDETEGNKTFIALDMFPRLFVNSCKTYRDYANQASVVGIQDPHFKSIKFFGSFFMDGVHFFIQPYSILKSNASHARDVNSPIKRLHVMEEASQLDFSDDSLHIAKKGEPVGLSSGIYNPSKNPNISVFGTNRESSGHTDRLPRRRRPSKKSRVSDPFSDGYETHPDTDKAAQNRQGRRRRNRNKSQGLSAKLTNSRHRAASTEDSIKRGSRFSGRNRRAVDNRYTVEVFIVCDFLCYQRFQLLYNVTDPVITKNAIAEFFSYVRAFYQTAYGNIAKTYPEVDLSIKIRVVGLYIATDASDKIIGDYVIGDNNAVDSKPSAFEFVLWVEDSLRVPLRADHYALVTGYDLSGDSAGILGLVTNIPSVCNFDRVSLNELWLPTVAVVMAHELGHSLGSQHDGLTNGFCRDEQQFIMAAFIGGQVPPENVGNPFRLSKCSVQYFQAALQDRQCLRRDDFTGSPLPSESPLVGQQFTLDQQCAAFFRGSAACRQQITLSPGSWSEICRSTLCLFPGSPELCFPLTPLEFTSCGNRKWCRSGLCVESAQAPEKPIDCPAGDNSKNTCDVDLCATSYDDVTRFIECCNTCRAVKTERFVIISKQDTIAK</sequence>
<organism evidence="12 13">
    <name type="scientific">Elysia crispata</name>
    <name type="common">lettuce slug</name>
    <dbReference type="NCBI Taxonomy" id="231223"/>
    <lineage>
        <taxon>Eukaryota</taxon>
        <taxon>Metazoa</taxon>
        <taxon>Spiralia</taxon>
        <taxon>Lophotrochozoa</taxon>
        <taxon>Mollusca</taxon>
        <taxon>Gastropoda</taxon>
        <taxon>Heterobranchia</taxon>
        <taxon>Euthyneura</taxon>
        <taxon>Panpulmonata</taxon>
        <taxon>Sacoglossa</taxon>
        <taxon>Placobranchoidea</taxon>
        <taxon>Plakobranchidae</taxon>
        <taxon>Elysia</taxon>
    </lineage>
</organism>
<dbReference type="InterPro" id="IPR024079">
    <property type="entry name" value="MetalloPept_cat_dom_sf"/>
</dbReference>
<feature type="binding site" evidence="8">
    <location>
        <position position="498"/>
    </location>
    <ligand>
        <name>Zn(2+)</name>
        <dbReference type="ChEBI" id="CHEBI:29105"/>
        <note>catalytic</note>
    </ligand>
</feature>
<dbReference type="EMBL" id="JAWDGP010007426">
    <property type="protein sequence ID" value="KAK3718939.1"/>
    <property type="molecule type" value="Genomic_DNA"/>
</dbReference>
<name>A0AAE0XW77_9GAST</name>
<dbReference type="Pfam" id="PF01421">
    <property type="entry name" value="Reprolysin"/>
    <property type="match status" value="1"/>
</dbReference>
<evidence type="ECO:0000313" key="12">
    <source>
        <dbReference type="EMBL" id="KAK3718939.1"/>
    </source>
</evidence>
<feature type="compositionally biased region" description="Basic residues" evidence="9">
    <location>
        <begin position="249"/>
        <end position="258"/>
    </location>
</feature>
<evidence type="ECO:0000256" key="7">
    <source>
        <dbReference type="ARBA" id="ARBA00023180"/>
    </source>
</evidence>
<proteinExistence type="predicted"/>
<evidence type="ECO:0000256" key="4">
    <source>
        <dbReference type="ARBA" id="ARBA00022833"/>
    </source>
</evidence>
<reference evidence="12" key="1">
    <citation type="journal article" date="2023" name="G3 (Bethesda)">
        <title>A reference genome for the long-term kleptoplast-retaining sea slug Elysia crispata morphotype clarki.</title>
        <authorList>
            <person name="Eastman K.E."/>
            <person name="Pendleton A.L."/>
            <person name="Shaikh M.A."/>
            <person name="Suttiyut T."/>
            <person name="Ogas R."/>
            <person name="Tomko P."/>
            <person name="Gavelis G."/>
            <person name="Widhalm J.R."/>
            <person name="Wisecaver J.H."/>
        </authorList>
    </citation>
    <scope>NUCLEOTIDE SEQUENCE</scope>
    <source>
        <strain evidence="12">ECLA1</strain>
    </source>
</reference>